<keyword evidence="1" id="KW-1133">Transmembrane helix</keyword>
<evidence type="ECO:0000313" key="3">
    <source>
        <dbReference type="Proteomes" id="UP000215596"/>
    </source>
</evidence>
<keyword evidence="1" id="KW-0472">Membrane</keyword>
<comment type="caution">
    <text evidence="2">The sequence shown here is derived from an EMBL/GenBank/DDBJ whole genome shotgun (WGS) entry which is preliminary data.</text>
</comment>
<dbReference type="OrthoDB" id="2662313at2"/>
<protein>
    <recommendedName>
        <fullName evidence="4">DUF4181 domain-containing protein</fullName>
    </recommendedName>
</protein>
<dbReference type="RefSeq" id="WP_095264992.1">
    <property type="nucleotide sequence ID" value="NZ_NPBY01000030.1"/>
</dbReference>
<evidence type="ECO:0000313" key="2">
    <source>
        <dbReference type="EMBL" id="PAD77293.1"/>
    </source>
</evidence>
<organism evidence="2 3">
    <name type="scientific">Paenibacillus campinasensis</name>
    <dbReference type="NCBI Taxonomy" id="66347"/>
    <lineage>
        <taxon>Bacteria</taxon>
        <taxon>Bacillati</taxon>
        <taxon>Bacillota</taxon>
        <taxon>Bacilli</taxon>
        <taxon>Bacillales</taxon>
        <taxon>Paenibacillaceae</taxon>
        <taxon>Paenibacillus</taxon>
    </lineage>
</organism>
<name>A0A268EVZ9_9BACL</name>
<reference evidence="2 3" key="1">
    <citation type="submission" date="2017-07" db="EMBL/GenBank/DDBJ databases">
        <title>Isolation and whole genome analysis of endospore-forming bacteria from heroin.</title>
        <authorList>
            <person name="Kalinowski J."/>
            <person name="Ahrens B."/>
            <person name="Al-Dilaimi A."/>
            <person name="Winkler A."/>
            <person name="Wibberg D."/>
            <person name="Schleenbecker U."/>
            <person name="Ruckert C."/>
            <person name="Wolfel R."/>
            <person name="Grass G."/>
        </authorList>
    </citation>
    <scope>NUCLEOTIDE SEQUENCE [LARGE SCALE GENOMIC DNA]</scope>
    <source>
        <strain evidence="2 3">7537-G1</strain>
    </source>
</reference>
<feature type="transmembrane region" description="Helical" evidence="1">
    <location>
        <begin position="6"/>
        <end position="24"/>
    </location>
</feature>
<accession>A0A268EVZ9</accession>
<evidence type="ECO:0008006" key="4">
    <source>
        <dbReference type="Google" id="ProtNLM"/>
    </source>
</evidence>
<dbReference type="InterPro" id="IPR025441">
    <property type="entry name" value="DUF4181"/>
</dbReference>
<dbReference type="AlphaFoldDB" id="A0A268EVZ9"/>
<feature type="transmembrane region" description="Helical" evidence="1">
    <location>
        <begin position="100"/>
        <end position="119"/>
    </location>
</feature>
<dbReference type="EMBL" id="NPBY01000030">
    <property type="protein sequence ID" value="PAD77293.1"/>
    <property type="molecule type" value="Genomic_DNA"/>
</dbReference>
<sequence>MFLICTILYTIAFWFGSLWLKKKLNLPRETKGWLYKHMNRWHRFGEMAIVAVLIAALLMTRLVMGWRTSTHHDCILAVSVLLAFRSFVERRLNPKSRQHILSAYASMSGLILYTGSEWWM</sequence>
<evidence type="ECO:0000256" key="1">
    <source>
        <dbReference type="SAM" id="Phobius"/>
    </source>
</evidence>
<keyword evidence="1" id="KW-0812">Transmembrane</keyword>
<dbReference type="Proteomes" id="UP000215596">
    <property type="component" value="Unassembled WGS sequence"/>
</dbReference>
<feature type="transmembrane region" description="Helical" evidence="1">
    <location>
        <begin position="44"/>
        <end position="64"/>
    </location>
</feature>
<gene>
    <name evidence="2" type="ORF">CHH67_09800</name>
</gene>
<dbReference type="Pfam" id="PF13789">
    <property type="entry name" value="DUF4181"/>
    <property type="match status" value="1"/>
</dbReference>
<proteinExistence type="predicted"/>